<sequence length="341" mass="36060">MPSIIPRIAVDAMGGDYGLSVIVPAAVNAAKTGLPITLVGDEHMIRSELEKLDTGSCVIDIVHASQVVTMEDKPADAMRKKKDSSIQVACRLVKEGKADGVVSAGNSGATVACGMFTIGRIKGVLRPGMAGILPTEKKPMVLLDVGANVDSKPEHLFQFGIMADVLARDVLGYENPRIGLLTIGEEEGKGNTLVKTTYDMLKNSSLNFMGNIEGRDIFTGDVDVAVCDGFVGNVALKLAEGLAHSFGSLLKGELKRDIVSKLGAMLAMKAFKRFSRLLDKSEYGGAPVLGLKGIVLVCHGKADSRAVEKAIEMAATFVKNDAVAHLKEGLAAHKEITAPKF</sequence>
<dbReference type="PANTHER" id="PTHR30100">
    <property type="entry name" value="FATTY ACID/PHOSPHOLIPID SYNTHESIS PROTEIN PLSX"/>
    <property type="match status" value="1"/>
</dbReference>
<dbReference type="HAMAP" id="MF_00019">
    <property type="entry name" value="PlsX"/>
    <property type="match status" value="1"/>
</dbReference>
<evidence type="ECO:0000256" key="2">
    <source>
        <dbReference type="ARBA" id="ARBA00022490"/>
    </source>
</evidence>
<comment type="subcellular location">
    <subcellularLocation>
        <location evidence="10">Cytoplasm</location>
    </subcellularLocation>
    <text evidence="10">Associated with the membrane possibly through PlsY.</text>
</comment>
<dbReference type="PANTHER" id="PTHR30100:SF1">
    <property type="entry name" value="PHOSPHATE ACYLTRANSFERASE"/>
    <property type="match status" value="1"/>
</dbReference>
<dbReference type="STRING" id="526222.Desal_0662"/>
<comment type="subunit">
    <text evidence="9 10">Homodimer. Probably interacts with PlsY.</text>
</comment>
<dbReference type="InterPro" id="IPR003664">
    <property type="entry name" value="FA_synthesis"/>
</dbReference>
<dbReference type="GO" id="GO:0043811">
    <property type="term" value="F:phosphate:acyl-[acyl carrier protein] acyltransferase activity"/>
    <property type="evidence" value="ECO:0007669"/>
    <property type="project" value="UniProtKB-UniRule"/>
</dbReference>
<evidence type="ECO:0000256" key="6">
    <source>
        <dbReference type="ARBA" id="ARBA00023209"/>
    </source>
</evidence>
<dbReference type="UniPathway" id="UPA00085"/>
<accession>C6BYD7</accession>
<evidence type="ECO:0000256" key="7">
    <source>
        <dbReference type="ARBA" id="ARBA00023264"/>
    </source>
</evidence>
<dbReference type="InterPro" id="IPR012281">
    <property type="entry name" value="Phospholipid_synth_PlsX-like"/>
</dbReference>
<dbReference type="GO" id="GO:0006633">
    <property type="term" value="P:fatty acid biosynthetic process"/>
    <property type="evidence" value="ECO:0007669"/>
    <property type="project" value="UniProtKB-UniRule"/>
</dbReference>
<organism evidence="11 12">
    <name type="scientific">Maridesulfovibrio salexigens (strain ATCC 14822 / DSM 2638 / NCIMB 8403 / VKM B-1763)</name>
    <name type="common">Desulfovibrio salexigens</name>
    <dbReference type="NCBI Taxonomy" id="526222"/>
    <lineage>
        <taxon>Bacteria</taxon>
        <taxon>Pseudomonadati</taxon>
        <taxon>Thermodesulfobacteriota</taxon>
        <taxon>Desulfovibrionia</taxon>
        <taxon>Desulfovibrionales</taxon>
        <taxon>Desulfovibrionaceae</taxon>
        <taxon>Maridesulfovibrio</taxon>
    </lineage>
</organism>
<evidence type="ECO:0000256" key="5">
    <source>
        <dbReference type="ARBA" id="ARBA00023098"/>
    </source>
</evidence>
<dbReference type="Pfam" id="PF02504">
    <property type="entry name" value="FA_synthesis"/>
    <property type="match status" value="1"/>
</dbReference>
<comment type="function">
    <text evidence="10">Catalyzes the reversible formation of acyl-phosphate (acyl-PO(4)) from acyl-[acyl-carrier-protein] (acyl-ACP). This enzyme utilizes acyl-ACP as fatty acyl donor, but not acyl-CoA.</text>
</comment>
<keyword evidence="12" id="KW-1185">Reference proteome</keyword>
<evidence type="ECO:0000256" key="1">
    <source>
        <dbReference type="ARBA" id="ARBA00001232"/>
    </source>
</evidence>
<dbReference type="eggNOG" id="COG0416">
    <property type="taxonomic scope" value="Bacteria"/>
</dbReference>
<dbReference type="PIRSF" id="PIRSF002465">
    <property type="entry name" value="Phsphlp_syn_PlsX"/>
    <property type="match status" value="1"/>
</dbReference>
<dbReference type="KEGG" id="dsa:Desal_0662"/>
<reference evidence="11 12" key="1">
    <citation type="submission" date="2009-06" db="EMBL/GenBank/DDBJ databases">
        <title>Complete sequence of Desulfovibrio salexigens DSM 2638.</title>
        <authorList>
            <consortium name="US DOE Joint Genome Institute"/>
            <person name="Lucas S."/>
            <person name="Copeland A."/>
            <person name="Lapidus A."/>
            <person name="Glavina del Rio T."/>
            <person name="Tice H."/>
            <person name="Bruce D."/>
            <person name="Goodwin L."/>
            <person name="Pitluck S."/>
            <person name="Munk A.C."/>
            <person name="Brettin T."/>
            <person name="Detter J.C."/>
            <person name="Han C."/>
            <person name="Tapia R."/>
            <person name="Larimer F."/>
            <person name="Land M."/>
            <person name="Hauser L."/>
            <person name="Kyrpides N."/>
            <person name="Anderson I."/>
            <person name="Wall J.D."/>
            <person name="Arkin A.P."/>
            <person name="Dehal P."/>
            <person name="Chivian D."/>
            <person name="Giles B."/>
            <person name="Hazen T.C."/>
        </authorList>
    </citation>
    <scope>NUCLEOTIDE SEQUENCE [LARGE SCALE GENOMIC DNA]</scope>
    <source>
        <strain evidence="12">ATCC 14822 / DSM 2638 / NCIMB 8403 / VKM B-1763</strain>
    </source>
</reference>
<keyword evidence="2 10" id="KW-0963">Cytoplasm</keyword>
<keyword evidence="4 10" id="KW-0808">Transferase</keyword>
<evidence type="ECO:0000256" key="3">
    <source>
        <dbReference type="ARBA" id="ARBA00022516"/>
    </source>
</evidence>
<dbReference type="NCBIfam" id="TIGR00182">
    <property type="entry name" value="plsX"/>
    <property type="match status" value="1"/>
</dbReference>
<gene>
    <name evidence="10" type="primary">plsX</name>
    <name evidence="11" type="ordered locus">Desal_0662</name>
</gene>
<dbReference type="GO" id="GO:0008654">
    <property type="term" value="P:phospholipid biosynthetic process"/>
    <property type="evidence" value="ECO:0007669"/>
    <property type="project" value="UniProtKB-KW"/>
</dbReference>
<dbReference type="OrthoDB" id="9806408at2"/>
<dbReference type="EC" id="2.3.1.274" evidence="8 10"/>
<dbReference type="RefSeq" id="WP_015850547.1">
    <property type="nucleotide sequence ID" value="NC_012881.1"/>
</dbReference>
<keyword evidence="3 10" id="KW-0444">Lipid biosynthesis</keyword>
<keyword evidence="7 10" id="KW-1208">Phospholipid metabolism</keyword>
<dbReference type="SUPFAM" id="SSF53659">
    <property type="entry name" value="Isocitrate/Isopropylmalate dehydrogenase-like"/>
    <property type="match status" value="1"/>
</dbReference>
<evidence type="ECO:0000313" key="11">
    <source>
        <dbReference type="EMBL" id="ACS78728.1"/>
    </source>
</evidence>
<evidence type="ECO:0000313" key="12">
    <source>
        <dbReference type="Proteomes" id="UP000002601"/>
    </source>
</evidence>
<dbReference type="GO" id="GO:0005737">
    <property type="term" value="C:cytoplasm"/>
    <property type="evidence" value="ECO:0007669"/>
    <property type="project" value="UniProtKB-SubCell"/>
</dbReference>
<comment type="catalytic activity">
    <reaction evidence="1 10">
        <text>a fatty acyl-[ACP] + phosphate = an acyl phosphate + holo-[ACP]</text>
        <dbReference type="Rhea" id="RHEA:42292"/>
        <dbReference type="Rhea" id="RHEA-COMP:9685"/>
        <dbReference type="Rhea" id="RHEA-COMP:14125"/>
        <dbReference type="ChEBI" id="CHEBI:43474"/>
        <dbReference type="ChEBI" id="CHEBI:59918"/>
        <dbReference type="ChEBI" id="CHEBI:64479"/>
        <dbReference type="ChEBI" id="CHEBI:138651"/>
        <dbReference type="EC" id="2.3.1.274"/>
    </reaction>
</comment>
<protein>
    <recommendedName>
        <fullName evidence="8 10">Phosphate acyltransferase</fullName>
        <ecNumber evidence="8 10">2.3.1.274</ecNumber>
    </recommendedName>
    <alternativeName>
        <fullName evidence="10">Acyl-ACP phosphotransacylase</fullName>
    </alternativeName>
    <alternativeName>
        <fullName evidence="10">Acyl-[acyl-carrier-protein]--phosphate acyltransferase</fullName>
    </alternativeName>
    <alternativeName>
        <fullName evidence="10">Phosphate-acyl-ACP acyltransferase</fullName>
    </alternativeName>
</protein>
<evidence type="ECO:0000256" key="10">
    <source>
        <dbReference type="HAMAP-Rule" id="MF_00019"/>
    </source>
</evidence>
<comment type="pathway">
    <text evidence="10">Lipid metabolism; phospholipid metabolism.</text>
</comment>
<dbReference type="EMBL" id="CP001649">
    <property type="protein sequence ID" value="ACS78728.1"/>
    <property type="molecule type" value="Genomic_DNA"/>
</dbReference>
<evidence type="ECO:0000256" key="4">
    <source>
        <dbReference type="ARBA" id="ARBA00022679"/>
    </source>
</evidence>
<dbReference type="Proteomes" id="UP000002601">
    <property type="component" value="Chromosome"/>
</dbReference>
<keyword evidence="5 10" id="KW-0443">Lipid metabolism</keyword>
<keyword evidence="6 10" id="KW-0594">Phospholipid biosynthesis</keyword>
<dbReference type="HOGENOM" id="CLU_039379_1_1_7"/>
<evidence type="ECO:0000256" key="8">
    <source>
        <dbReference type="ARBA" id="ARBA00024069"/>
    </source>
</evidence>
<dbReference type="AlphaFoldDB" id="C6BYD7"/>
<proteinExistence type="inferred from homology"/>
<comment type="similarity">
    <text evidence="10">Belongs to the PlsX family.</text>
</comment>
<name>C6BYD7_MARSD</name>
<dbReference type="Gene3D" id="3.40.718.10">
    <property type="entry name" value="Isopropylmalate Dehydrogenase"/>
    <property type="match status" value="1"/>
</dbReference>
<evidence type="ECO:0000256" key="9">
    <source>
        <dbReference type="ARBA" id="ARBA00046608"/>
    </source>
</evidence>